<dbReference type="Proteomes" id="UP000800040">
    <property type="component" value="Unassembled WGS sequence"/>
</dbReference>
<reference evidence="2" key="1">
    <citation type="submission" date="2020-01" db="EMBL/GenBank/DDBJ databases">
        <authorList>
            <consortium name="DOE Joint Genome Institute"/>
            <person name="Haridas S."/>
            <person name="Albert R."/>
            <person name="Binder M."/>
            <person name="Bloem J."/>
            <person name="Labutti K."/>
            <person name="Salamov A."/>
            <person name="Andreopoulos B."/>
            <person name="Baker S.E."/>
            <person name="Barry K."/>
            <person name="Bills G."/>
            <person name="Bluhm B.H."/>
            <person name="Cannon C."/>
            <person name="Castanera R."/>
            <person name="Culley D.E."/>
            <person name="Daum C."/>
            <person name="Ezra D."/>
            <person name="Gonzalez J.B."/>
            <person name="Henrissat B."/>
            <person name="Kuo A."/>
            <person name="Liang C."/>
            <person name="Lipzen A."/>
            <person name="Lutzoni F."/>
            <person name="Magnuson J."/>
            <person name="Mondo S."/>
            <person name="Nolan M."/>
            <person name="Ohm R."/>
            <person name="Pangilinan J."/>
            <person name="Park H.-J."/>
            <person name="Ramirez L."/>
            <person name="Alfaro M."/>
            <person name="Sun H."/>
            <person name="Tritt A."/>
            <person name="Yoshinaga Y."/>
            <person name="Zwiers L.-H."/>
            <person name="Turgeon B.G."/>
            <person name="Goodwin S.B."/>
            <person name="Spatafora J.W."/>
            <person name="Crous P.W."/>
            <person name="Grigoriev I.V."/>
        </authorList>
    </citation>
    <scope>NUCLEOTIDE SEQUENCE</scope>
    <source>
        <strain evidence="2">P77</strain>
    </source>
</reference>
<protein>
    <submittedName>
        <fullName evidence="2">Uncharacterized protein</fullName>
    </submittedName>
</protein>
<organism evidence="2 3">
    <name type="scientific">Decorospora gaudefroyi</name>
    <dbReference type="NCBI Taxonomy" id="184978"/>
    <lineage>
        <taxon>Eukaryota</taxon>
        <taxon>Fungi</taxon>
        <taxon>Dikarya</taxon>
        <taxon>Ascomycota</taxon>
        <taxon>Pezizomycotina</taxon>
        <taxon>Dothideomycetes</taxon>
        <taxon>Pleosporomycetidae</taxon>
        <taxon>Pleosporales</taxon>
        <taxon>Pleosporineae</taxon>
        <taxon>Pleosporaceae</taxon>
        <taxon>Decorospora</taxon>
    </lineage>
</organism>
<feature type="region of interest" description="Disordered" evidence="1">
    <location>
        <begin position="58"/>
        <end position="87"/>
    </location>
</feature>
<dbReference type="AlphaFoldDB" id="A0A6A5KBF4"/>
<proteinExistence type="predicted"/>
<feature type="compositionally biased region" description="Basic residues" evidence="1">
    <location>
        <begin position="66"/>
        <end position="75"/>
    </location>
</feature>
<keyword evidence="3" id="KW-1185">Reference proteome</keyword>
<evidence type="ECO:0000313" key="2">
    <source>
        <dbReference type="EMBL" id="KAF1831774.1"/>
    </source>
</evidence>
<evidence type="ECO:0000256" key="1">
    <source>
        <dbReference type="SAM" id="MobiDB-lite"/>
    </source>
</evidence>
<dbReference type="EMBL" id="ML975354">
    <property type="protein sequence ID" value="KAF1831774.1"/>
    <property type="molecule type" value="Genomic_DNA"/>
</dbReference>
<name>A0A6A5KBF4_9PLEO</name>
<evidence type="ECO:0000313" key="3">
    <source>
        <dbReference type="Proteomes" id="UP000800040"/>
    </source>
</evidence>
<gene>
    <name evidence="2" type="ORF">BDW02DRAFT_36988</name>
</gene>
<sequence>MLLSVSVCSSGFACPTKRPLWRITVFKRKSSSFRKARHQNCPDSRVTEHTFRIPKPWDSKLPTQKHLIKRRTKKQSKPDPARTQRASHCTKEDRLFHQFTKNALSQSTVVLPSLLQHTSEQLTASITFQTVSYTTYVYTHVMRAALPLLPSSFPLLLAQ</sequence>
<accession>A0A6A5KBF4</accession>